<name>A0ABZ2CRG6_9BACI</name>
<accession>A0ABZ2CRG6</accession>
<gene>
    <name evidence="2" type="ORF">R4Z09_30140</name>
</gene>
<dbReference type="InterPro" id="IPR051922">
    <property type="entry name" value="Bact_Sporulation_Assoc"/>
</dbReference>
<dbReference type="PANTHER" id="PTHR30032:SF4">
    <property type="entry name" value="AMIDASE ENHANCER"/>
    <property type="match status" value="1"/>
</dbReference>
<dbReference type="PROSITE" id="PS51257">
    <property type="entry name" value="PROKAR_LIPOPROTEIN"/>
    <property type="match status" value="1"/>
</dbReference>
<proteinExistence type="predicted"/>
<sequence>MKKVMFVTLLSVLLLVLAACTNKDDEAETAKEGTAATNHADMESTKATGNMAEFAKAPEQVNENASENLLTLNTKNVTRIPTSDPIETSIYVSQTVWPATHKENQPGTVILTPLGSWQNAMASTDLIHHPNNGPLLFIQKDSIPANVLNEIKRLNPIGNTNGTQVMVMGDVSDVVLSQLTDYKVERITGENPADFAKNIDEAYAKVSGGYPNGVIIASADEEDKLYTIPAVNWIAHMPEPVLYVSKTEIPEETIAALEKRKSKANIYILGPESVISKDLEKQLKEYGKVQRIGAEANDPSAVSIEFAKFKDEETGFGWGLTGSGHGVSFVSTESPEVAIAAAPFSHLGKHAPLIWLDKGQLQQETYDFLAGIKPMFKDTPTEGPYNHAYLVGDTAAIPYQTQGIIDDKLEIVQENSEGHSGH</sequence>
<feature type="chain" id="PRO_5045899230" evidence="1">
    <location>
        <begin position="19"/>
        <end position="422"/>
    </location>
</feature>
<evidence type="ECO:0000313" key="2">
    <source>
        <dbReference type="EMBL" id="WVX84530.1"/>
    </source>
</evidence>
<protein>
    <submittedName>
        <fullName evidence="2">Cell wall-binding repeat-containing protein</fullName>
    </submittedName>
</protein>
<dbReference type="RefSeq" id="WP_338453404.1">
    <property type="nucleotide sequence ID" value="NZ_CP137640.1"/>
</dbReference>
<keyword evidence="1" id="KW-0732">Signal</keyword>
<feature type="signal peptide" evidence="1">
    <location>
        <begin position="1"/>
        <end position="18"/>
    </location>
</feature>
<evidence type="ECO:0000256" key="1">
    <source>
        <dbReference type="SAM" id="SignalP"/>
    </source>
</evidence>
<dbReference type="PANTHER" id="PTHR30032">
    <property type="entry name" value="N-ACETYLMURAMOYL-L-ALANINE AMIDASE-RELATED"/>
    <property type="match status" value="1"/>
</dbReference>
<reference evidence="2 3" key="1">
    <citation type="submission" date="2023-10" db="EMBL/GenBank/DDBJ databases">
        <title>Niallia locisalis sp.nov. isolated from a salt pond sample.</title>
        <authorList>
            <person name="Li X.-J."/>
            <person name="Dong L."/>
        </authorList>
    </citation>
    <scope>NUCLEOTIDE SEQUENCE [LARGE SCALE GENOMIC DNA]</scope>
    <source>
        <strain evidence="2 3">DSM 29761</strain>
    </source>
</reference>
<dbReference type="Proteomes" id="UP001357223">
    <property type="component" value="Chromosome"/>
</dbReference>
<keyword evidence="3" id="KW-1185">Reference proteome</keyword>
<dbReference type="EMBL" id="CP137640">
    <property type="protein sequence ID" value="WVX84530.1"/>
    <property type="molecule type" value="Genomic_DNA"/>
</dbReference>
<organism evidence="2 3">
    <name type="scientific">Niallia oryzisoli</name>
    <dbReference type="NCBI Taxonomy" id="1737571"/>
    <lineage>
        <taxon>Bacteria</taxon>
        <taxon>Bacillati</taxon>
        <taxon>Bacillota</taxon>
        <taxon>Bacilli</taxon>
        <taxon>Bacillales</taxon>
        <taxon>Bacillaceae</taxon>
        <taxon>Niallia</taxon>
    </lineage>
</organism>
<evidence type="ECO:0000313" key="3">
    <source>
        <dbReference type="Proteomes" id="UP001357223"/>
    </source>
</evidence>